<dbReference type="InterPro" id="IPR017853">
    <property type="entry name" value="GH"/>
</dbReference>
<dbReference type="PANTHER" id="PTHR36447">
    <property type="entry name" value="BETA-GALACTOSIDASE GANA"/>
    <property type="match status" value="1"/>
</dbReference>
<evidence type="ECO:0000256" key="1">
    <source>
        <dbReference type="ARBA" id="ARBA00001412"/>
    </source>
</evidence>
<dbReference type="SUPFAM" id="SSF52317">
    <property type="entry name" value="Class I glutamine amidotransferase-like"/>
    <property type="match status" value="1"/>
</dbReference>
<reference evidence="10 11" key="1">
    <citation type="submission" date="2018-03" db="EMBL/GenBank/DDBJ databases">
        <title>Genomic Encyclopedia of Archaeal and Bacterial Type Strains, Phase II (KMG-II): from individual species to whole genera.</title>
        <authorList>
            <person name="Goeker M."/>
        </authorList>
    </citation>
    <scope>NUCLEOTIDE SEQUENCE [LARGE SCALE GENOMIC DNA]</scope>
    <source>
        <strain evidence="10 11">DSM 19711</strain>
    </source>
</reference>
<dbReference type="EMBL" id="PVZF01000003">
    <property type="protein sequence ID" value="PRY16829.1"/>
    <property type="molecule type" value="Genomic_DNA"/>
</dbReference>
<dbReference type="Gene3D" id="3.20.20.80">
    <property type="entry name" value="Glycosidases"/>
    <property type="match status" value="1"/>
</dbReference>
<dbReference type="GO" id="GO:0004565">
    <property type="term" value="F:beta-galactosidase activity"/>
    <property type="evidence" value="ECO:0007669"/>
    <property type="project" value="UniProtKB-EC"/>
</dbReference>
<organism evidence="10 11">
    <name type="scientific">Kineococcus rhizosphaerae</name>
    <dbReference type="NCBI Taxonomy" id="559628"/>
    <lineage>
        <taxon>Bacteria</taxon>
        <taxon>Bacillati</taxon>
        <taxon>Actinomycetota</taxon>
        <taxon>Actinomycetes</taxon>
        <taxon>Kineosporiales</taxon>
        <taxon>Kineosporiaceae</taxon>
        <taxon>Kineococcus</taxon>
    </lineage>
</organism>
<evidence type="ECO:0000259" key="8">
    <source>
        <dbReference type="Pfam" id="PF02449"/>
    </source>
</evidence>
<evidence type="ECO:0000256" key="5">
    <source>
        <dbReference type="ARBA" id="ARBA00022801"/>
    </source>
</evidence>
<dbReference type="Pfam" id="PF08532">
    <property type="entry name" value="Glyco_hydro_42M"/>
    <property type="match status" value="1"/>
</dbReference>
<dbReference type="CDD" id="cd03143">
    <property type="entry name" value="A4_beta-galactosidase_middle_domain"/>
    <property type="match status" value="1"/>
</dbReference>
<gene>
    <name evidence="10" type="ORF">CLV37_103261</name>
</gene>
<sequence>MDRILFGAAYYDEYLSGHRIENDRITTDMAMMRDAHFTVIRIAESTWSTLEPRPGVFDFTHVDRALDAAEAFGLKVIVGTPTYAVPAWLVATYPEVLAVTDTTDAPRYGARQIMDITAPAFRLHAERVIRALAERTAGREHVIGFQIDNETKYYDAASRSVQRGFVRHLRELFDGDLDALNRTYGMDYWSNRVDAWEDFPDVRGTINGSLAAAFDAYRRGLVTEYLAWQAGIVREHARPGQFVTQNFDFDWAPGWSYGLQPSVDHFRAARTVDLAGTDIYHPTQSRLTGKEIAFGGDVVRSLKGGANYLVAETQAQGQMGWLPYPGQLRLQAWSHLASGACGVVYWHWHSIHNSFETYWKGVLSHDLEPNPTYEEAGVFGGEVERHAASITGLRKRNRVAVLVSNEALTALRLFRLETGFMFGESAGYNDVLRRVYDALFELNVEVDVAPFDAEDLGAYEVLVVPALYTAPQSTVDALRRYVQDGGNLVATFRTAVADEHLTVWADRAPHGLTDVFGVTYNQFSTPDGARLSFRDGFAGAADAAAEVVLELLTPAEGTEVLARYDHPAWSGYAALTRNAFGEGTATYLATLTDPVTLRAVLGDLLRDAGVWDWPQDLARSAPTVAVRRGTNGRGRAVTYLLNYSGAPVAVAAPVAGRDVLGARDVTVGQELTVGPWDLVLLEG</sequence>
<evidence type="ECO:0000313" key="10">
    <source>
        <dbReference type="EMBL" id="PRY16829.1"/>
    </source>
</evidence>
<evidence type="ECO:0000259" key="9">
    <source>
        <dbReference type="Pfam" id="PF08532"/>
    </source>
</evidence>
<dbReference type="SUPFAM" id="SSF51445">
    <property type="entry name" value="(Trans)glycosidases"/>
    <property type="match status" value="1"/>
</dbReference>
<feature type="domain" description="Glycoside hydrolase family 42 N-terminal" evidence="8">
    <location>
        <begin position="20"/>
        <end position="384"/>
    </location>
</feature>
<dbReference type="InterPro" id="IPR013529">
    <property type="entry name" value="Glyco_hydro_42_N"/>
</dbReference>
<proteinExistence type="inferred from homology"/>
<dbReference type="Proteomes" id="UP000238083">
    <property type="component" value="Unassembled WGS sequence"/>
</dbReference>
<feature type="domain" description="Beta-galactosidase trimerisation" evidence="9">
    <location>
        <begin position="424"/>
        <end position="610"/>
    </location>
</feature>
<keyword evidence="4" id="KW-0479">Metal-binding</keyword>
<keyword evidence="11" id="KW-1185">Reference proteome</keyword>
<dbReference type="RefSeq" id="WP_106209439.1">
    <property type="nucleotide sequence ID" value="NZ_PVZF01000003.1"/>
</dbReference>
<evidence type="ECO:0000313" key="11">
    <source>
        <dbReference type="Proteomes" id="UP000238083"/>
    </source>
</evidence>
<dbReference type="PANTHER" id="PTHR36447:SF2">
    <property type="entry name" value="BETA-GALACTOSIDASE YESZ"/>
    <property type="match status" value="1"/>
</dbReference>
<protein>
    <recommendedName>
        <fullName evidence="3">beta-galactosidase</fullName>
        <ecNumber evidence="3">3.2.1.23</ecNumber>
    </recommendedName>
</protein>
<keyword evidence="5" id="KW-0378">Hydrolase</keyword>
<dbReference type="AlphaFoldDB" id="A0A2T0R6N5"/>
<dbReference type="GO" id="GO:0009341">
    <property type="term" value="C:beta-galactosidase complex"/>
    <property type="evidence" value="ECO:0007669"/>
    <property type="project" value="InterPro"/>
</dbReference>
<dbReference type="InterPro" id="IPR013738">
    <property type="entry name" value="Beta_galactosidase_Trimer"/>
</dbReference>
<dbReference type="InterPro" id="IPR029062">
    <property type="entry name" value="Class_I_gatase-like"/>
</dbReference>
<comment type="similarity">
    <text evidence="2">Belongs to the glycosyl hydrolase 42 family.</text>
</comment>
<keyword evidence="7" id="KW-0326">Glycosidase</keyword>
<dbReference type="Gene3D" id="3.40.50.880">
    <property type="match status" value="1"/>
</dbReference>
<evidence type="ECO:0000256" key="4">
    <source>
        <dbReference type="ARBA" id="ARBA00022723"/>
    </source>
</evidence>
<accession>A0A2T0R6N5</accession>
<dbReference type="GO" id="GO:0046872">
    <property type="term" value="F:metal ion binding"/>
    <property type="evidence" value="ECO:0007669"/>
    <property type="project" value="UniProtKB-KW"/>
</dbReference>
<dbReference type="GO" id="GO:0005975">
    <property type="term" value="P:carbohydrate metabolic process"/>
    <property type="evidence" value="ECO:0007669"/>
    <property type="project" value="InterPro"/>
</dbReference>
<evidence type="ECO:0000256" key="2">
    <source>
        <dbReference type="ARBA" id="ARBA00005940"/>
    </source>
</evidence>
<comment type="catalytic activity">
    <reaction evidence="1">
        <text>Hydrolysis of terminal non-reducing beta-D-galactose residues in beta-D-galactosides.</text>
        <dbReference type="EC" id="3.2.1.23"/>
    </reaction>
</comment>
<comment type="caution">
    <text evidence="10">The sequence shown here is derived from an EMBL/GenBank/DDBJ whole genome shotgun (WGS) entry which is preliminary data.</text>
</comment>
<name>A0A2T0R6N5_9ACTN</name>
<evidence type="ECO:0000256" key="7">
    <source>
        <dbReference type="ARBA" id="ARBA00023295"/>
    </source>
</evidence>
<dbReference type="EC" id="3.2.1.23" evidence="3"/>
<dbReference type="Pfam" id="PF02449">
    <property type="entry name" value="Glyco_hydro_42"/>
    <property type="match status" value="1"/>
</dbReference>
<dbReference type="OrthoDB" id="9800974at2"/>
<dbReference type="InterPro" id="IPR003476">
    <property type="entry name" value="Glyco_hydro_42"/>
</dbReference>
<evidence type="ECO:0000256" key="3">
    <source>
        <dbReference type="ARBA" id="ARBA00012756"/>
    </source>
</evidence>
<keyword evidence="6" id="KW-0862">Zinc</keyword>
<evidence type="ECO:0000256" key="6">
    <source>
        <dbReference type="ARBA" id="ARBA00022833"/>
    </source>
</evidence>